<reference evidence="3 4" key="1">
    <citation type="journal article" date="2016" name="Nat. Commun.">
        <title>Thousands of microbial genomes shed light on interconnected biogeochemical processes in an aquifer system.</title>
        <authorList>
            <person name="Anantharaman K."/>
            <person name="Brown C.T."/>
            <person name="Hug L.A."/>
            <person name="Sharon I."/>
            <person name="Castelle C.J."/>
            <person name="Probst A.J."/>
            <person name="Thomas B.C."/>
            <person name="Singh A."/>
            <person name="Wilkins M.J."/>
            <person name="Karaoz U."/>
            <person name="Brodie E.L."/>
            <person name="Williams K.H."/>
            <person name="Hubbard S.S."/>
            <person name="Banfield J.F."/>
        </authorList>
    </citation>
    <scope>NUCLEOTIDE SEQUENCE [LARGE SCALE GENOMIC DNA]</scope>
</reference>
<keyword evidence="1" id="KW-0145">Chemotaxis</keyword>
<dbReference type="GO" id="GO:0006935">
    <property type="term" value="P:chemotaxis"/>
    <property type="evidence" value="ECO:0007669"/>
    <property type="project" value="UniProtKB-KW"/>
</dbReference>
<gene>
    <name evidence="3" type="ORF">A2557_05305</name>
</gene>
<evidence type="ECO:0000256" key="1">
    <source>
        <dbReference type="ARBA" id="ARBA00022500"/>
    </source>
</evidence>
<dbReference type="AlphaFoldDB" id="A0A1F6GVD5"/>
<evidence type="ECO:0000313" key="4">
    <source>
        <dbReference type="Proteomes" id="UP000177583"/>
    </source>
</evidence>
<evidence type="ECO:0000313" key="3">
    <source>
        <dbReference type="EMBL" id="OGH02097.1"/>
    </source>
</evidence>
<proteinExistence type="predicted"/>
<feature type="region of interest" description="Disordered" evidence="2">
    <location>
        <begin position="247"/>
        <end position="272"/>
    </location>
</feature>
<dbReference type="InterPro" id="IPR024513">
    <property type="entry name" value="DUF3334"/>
</dbReference>
<evidence type="ECO:0008006" key="5">
    <source>
        <dbReference type="Google" id="ProtNLM"/>
    </source>
</evidence>
<name>A0A1F6GVD5_9PROT</name>
<evidence type="ECO:0000256" key="2">
    <source>
        <dbReference type="SAM" id="MobiDB-lite"/>
    </source>
</evidence>
<organism evidence="3 4">
    <name type="scientific">Candidatus Lambdaproteobacteria bacterium RIFOXYD2_FULL_56_26</name>
    <dbReference type="NCBI Taxonomy" id="1817773"/>
    <lineage>
        <taxon>Bacteria</taxon>
        <taxon>Pseudomonadati</taxon>
        <taxon>Pseudomonadota</taxon>
        <taxon>Candidatus Lambdaproteobacteria</taxon>
    </lineage>
</organism>
<accession>A0A1F6GVD5</accession>
<sequence length="290" mass="31667">MISSSETVNAIAQLFCEATQEVVGTSTGQEVSYSQTMQMIPSIHLRPDIGCFVLFSGDYSGLMIMNFEGQAAVEIYRQSMLKMGMPEEELSTEHTADEVVNAIGELINQVIGMVRRRIEEQYQLVAHNTQPKAIALATAIILNIDSRDPASQELCRRLSFKINRKSFHIELSLERSEFVRFDGGDVHRPKHHQSNKDIKMENFAPQTASAPAPKAVQADPFAAAQAATQFEVVAAQDPFAAAQAAAQEDPFAAAQKAAKAPTSAKTAAKPASAVEGFDFEALQRQAKQDH</sequence>
<dbReference type="Proteomes" id="UP000177583">
    <property type="component" value="Unassembled WGS sequence"/>
</dbReference>
<protein>
    <recommendedName>
        <fullName evidence="5">Chemotaxis phosphatase CheX-like domain-containing protein</fullName>
    </recommendedName>
</protein>
<dbReference type="EMBL" id="MFNF01000025">
    <property type="protein sequence ID" value="OGH02097.1"/>
    <property type="molecule type" value="Genomic_DNA"/>
</dbReference>
<dbReference type="InterPro" id="IPR028976">
    <property type="entry name" value="CheC-like_sf"/>
</dbReference>
<dbReference type="Gene3D" id="3.40.1550.10">
    <property type="entry name" value="CheC-like"/>
    <property type="match status" value="1"/>
</dbReference>
<dbReference type="Pfam" id="PF11813">
    <property type="entry name" value="DUF3334"/>
    <property type="match status" value="1"/>
</dbReference>
<dbReference type="SUPFAM" id="SSF103039">
    <property type="entry name" value="CheC-like"/>
    <property type="match status" value="1"/>
</dbReference>
<comment type="caution">
    <text evidence="3">The sequence shown here is derived from an EMBL/GenBank/DDBJ whole genome shotgun (WGS) entry which is preliminary data.</text>
</comment>